<feature type="domain" description="Fungal lipase-type" evidence="2">
    <location>
        <begin position="107"/>
        <end position="245"/>
    </location>
</feature>
<dbReference type="CDD" id="cd00519">
    <property type="entry name" value="Lipase_3"/>
    <property type="match status" value="1"/>
</dbReference>
<dbReference type="Proteomes" id="UP000015105">
    <property type="component" value="Chromosome 2D"/>
</dbReference>
<evidence type="ECO:0000256" key="1">
    <source>
        <dbReference type="SAM" id="SignalP"/>
    </source>
</evidence>
<accession>A0A453AVM8</accession>
<dbReference type="InterPro" id="IPR051218">
    <property type="entry name" value="Sec_MonoDiacylglyc_Lipase"/>
</dbReference>
<dbReference type="SUPFAM" id="SSF53474">
    <property type="entry name" value="alpha/beta-Hydrolases"/>
    <property type="match status" value="1"/>
</dbReference>
<dbReference type="PANTHER" id="PTHR45856:SF19">
    <property type="entry name" value="ALPHA_BETA-HYDROLASES SUPERFAMILY PROTEIN"/>
    <property type="match status" value="1"/>
</dbReference>
<evidence type="ECO:0000259" key="2">
    <source>
        <dbReference type="Pfam" id="PF01764"/>
    </source>
</evidence>
<dbReference type="InterPro" id="IPR029058">
    <property type="entry name" value="AB_hydrolase_fold"/>
</dbReference>
<protein>
    <recommendedName>
        <fullName evidence="2">Fungal lipase-type domain-containing protein</fullName>
    </recommendedName>
</protein>
<reference evidence="4" key="1">
    <citation type="journal article" date="2014" name="Science">
        <title>Ancient hybridizations among the ancestral genomes of bread wheat.</title>
        <authorList>
            <consortium name="International Wheat Genome Sequencing Consortium,"/>
            <person name="Marcussen T."/>
            <person name="Sandve S.R."/>
            <person name="Heier L."/>
            <person name="Spannagl M."/>
            <person name="Pfeifer M."/>
            <person name="Jakobsen K.S."/>
            <person name="Wulff B.B."/>
            <person name="Steuernagel B."/>
            <person name="Mayer K.F."/>
            <person name="Olsen O.A."/>
        </authorList>
    </citation>
    <scope>NUCLEOTIDE SEQUENCE [LARGE SCALE GENOMIC DNA]</scope>
    <source>
        <strain evidence="4">cv. AL8/78</strain>
    </source>
</reference>
<feature type="signal peptide" evidence="1">
    <location>
        <begin position="1"/>
        <end position="26"/>
    </location>
</feature>
<evidence type="ECO:0000313" key="4">
    <source>
        <dbReference type="Proteomes" id="UP000015105"/>
    </source>
</evidence>
<organism evidence="3 4">
    <name type="scientific">Aegilops tauschii subsp. strangulata</name>
    <name type="common">Goatgrass</name>
    <dbReference type="NCBI Taxonomy" id="200361"/>
    <lineage>
        <taxon>Eukaryota</taxon>
        <taxon>Viridiplantae</taxon>
        <taxon>Streptophyta</taxon>
        <taxon>Embryophyta</taxon>
        <taxon>Tracheophyta</taxon>
        <taxon>Spermatophyta</taxon>
        <taxon>Magnoliopsida</taxon>
        <taxon>Liliopsida</taxon>
        <taxon>Poales</taxon>
        <taxon>Poaceae</taxon>
        <taxon>BOP clade</taxon>
        <taxon>Pooideae</taxon>
        <taxon>Triticodae</taxon>
        <taxon>Triticeae</taxon>
        <taxon>Triticinae</taxon>
        <taxon>Aegilops</taxon>
    </lineage>
</organism>
<reference evidence="4" key="2">
    <citation type="journal article" date="2017" name="Nat. Plants">
        <title>The Aegilops tauschii genome reveals multiple impacts of transposons.</title>
        <authorList>
            <person name="Zhao G."/>
            <person name="Zou C."/>
            <person name="Li K."/>
            <person name="Wang K."/>
            <person name="Li T."/>
            <person name="Gao L."/>
            <person name="Zhang X."/>
            <person name="Wang H."/>
            <person name="Yang Z."/>
            <person name="Liu X."/>
            <person name="Jiang W."/>
            <person name="Mao L."/>
            <person name="Kong X."/>
            <person name="Jiao Y."/>
            <person name="Jia J."/>
        </authorList>
    </citation>
    <scope>NUCLEOTIDE SEQUENCE [LARGE SCALE GENOMIC DNA]</scope>
    <source>
        <strain evidence="4">cv. AL8/78</strain>
    </source>
</reference>
<dbReference type="InterPro" id="IPR002921">
    <property type="entry name" value="Fungal_lipase-type"/>
</dbReference>
<dbReference type="Gramene" id="AET2Gv20273000.3">
    <property type="protein sequence ID" value="AET2Gv20273000.3"/>
    <property type="gene ID" value="AET2Gv20273000"/>
</dbReference>
<proteinExistence type="predicted"/>
<feature type="chain" id="PRO_5019575539" description="Fungal lipase-type domain-containing protein" evidence="1">
    <location>
        <begin position="27"/>
        <end position="270"/>
    </location>
</feature>
<reference evidence="3" key="4">
    <citation type="submission" date="2019-03" db="UniProtKB">
        <authorList>
            <consortium name="EnsemblPlants"/>
        </authorList>
    </citation>
    <scope>IDENTIFICATION</scope>
</reference>
<reference evidence="3" key="3">
    <citation type="journal article" date="2017" name="Nature">
        <title>Genome sequence of the progenitor of the wheat D genome Aegilops tauschii.</title>
        <authorList>
            <person name="Luo M.C."/>
            <person name="Gu Y.Q."/>
            <person name="Puiu D."/>
            <person name="Wang H."/>
            <person name="Twardziok S.O."/>
            <person name="Deal K.R."/>
            <person name="Huo N."/>
            <person name="Zhu T."/>
            <person name="Wang L."/>
            <person name="Wang Y."/>
            <person name="McGuire P.E."/>
            <person name="Liu S."/>
            <person name="Long H."/>
            <person name="Ramasamy R.K."/>
            <person name="Rodriguez J.C."/>
            <person name="Van S.L."/>
            <person name="Yuan L."/>
            <person name="Wang Z."/>
            <person name="Xia Z."/>
            <person name="Xiao L."/>
            <person name="Anderson O.D."/>
            <person name="Ouyang S."/>
            <person name="Liang Y."/>
            <person name="Zimin A.V."/>
            <person name="Pertea G."/>
            <person name="Qi P."/>
            <person name="Bennetzen J.L."/>
            <person name="Dai X."/>
            <person name="Dawson M.W."/>
            <person name="Muller H.G."/>
            <person name="Kugler K."/>
            <person name="Rivarola-Duarte L."/>
            <person name="Spannagl M."/>
            <person name="Mayer K.F.X."/>
            <person name="Lu F.H."/>
            <person name="Bevan M.W."/>
            <person name="Leroy P."/>
            <person name="Li P."/>
            <person name="You F.M."/>
            <person name="Sun Q."/>
            <person name="Liu Z."/>
            <person name="Lyons E."/>
            <person name="Wicker T."/>
            <person name="Salzberg S.L."/>
            <person name="Devos K.M."/>
            <person name="Dvorak J."/>
        </authorList>
    </citation>
    <scope>NUCLEOTIDE SEQUENCE [LARGE SCALE GENOMIC DNA]</scope>
    <source>
        <strain evidence="3">cv. AL8/78</strain>
    </source>
</reference>
<keyword evidence="4" id="KW-1185">Reference proteome</keyword>
<name>A0A453AVM8_AEGTS</name>
<dbReference type="GO" id="GO:0006629">
    <property type="term" value="P:lipid metabolic process"/>
    <property type="evidence" value="ECO:0007669"/>
    <property type="project" value="InterPro"/>
</dbReference>
<dbReference type="AlphaFoldDB" id="A0A453AVM8"/>
<dbReference type="Pfam" id="PF01764">
    <property type="entry name" value="Lipase_3"/>
    <property type="match status" value="1"/>
</dbReference>
<evidence type="ECO:0000313" key="3">
    <source>
        <dbReference type="EnsemblPlants" id="AET2Gv20273000.3"/>
    </source>
</evidence>
<keyword evidence="1" id="KW-0732">Signal</keyword>
<reference evidence="3" key="5">
    <citation type="journal article" date="2021" name="G3 (Bethesda)">
        <title>Aegilops tauschii genome assembly Aet v5.0 features greater sequence contiguity and improved annotation.</title>
        <authorList>
            <person name="Wang L."/>
            <person name="Zhu T."/>
            <person name="Rodriguez J.C."/>
            <person name="Deal K.R."/>
            <person name="Dubcovsky J."/>
            <person name="McGuire P.E."/>
            <person name="Lux T."/>
            <person name="Spannagl M."/>
            <person name="Mayer K.F.X."/>
            <person name="Baldrich P."/>
            <person name="Meyers B.C."/>
            <person name="Huo N."/>
            <person name="Gu Y.Q."/>
            <person name="Zhou H."/>
            <person name="Devos K.M."/>
            <person name="Bennetzen J.L."/>
            <person name="Unver T."/>
            <person name="Budak H."/>
            <person name="Gulick P.J."/>
            <person name="Galiba G."/>
            <person name="Kalapos B."/>
            <person name="Nelson D.R."/>
            <person name="Li P."/>
            <person name="You F.M."/>
            <person name="Luo M.C."/>
            <person name="Dvorak J."/>
        </authorList>
    </citation>
    <scope>NUCLEOTIDE SEQUENCE [LARGE SCALE GENOMIC DNA]</scope>
    <source>
        <strain evidence="3">cv. AL8/78</strain>
    </source>
</reference>
<dbReference type="EnsemblPlants" id="AET2Gv20273000.3">
    <property type="protein sequence ID" value="AET2Gv20273000.3"/>
    <property type="gene ID" value="AET2Gv20273000"/>
</dbReference>
<sequence>MGTRRWVAAAAAVMVALLLLSAASHGGRRGPSFNSNNRTFVFNYTLAKTIVEYASAVYMTDLTALYTWTCSRCNDLTKGFEIRCIIVDIQNCLQAFIGVDHNLNAVIVAIRGTQENSVQNWIKDLVWKQVDLNYPNMPDAKVHTGFYSAYNNTLLRPAITNAVRKARRLYGDISVIVTGHSMGGAMASFCALDLAISLGSDSVHLMTFGQPRIGNAAFASYFEQYVPSAIRVTHEHDIVPHLPPYFFFLPHLTYHHFPREVFPCINLESV</sequence>
<dbReference type="Gene3D" id="3.40.50.1820">
    <property type="entry name" value="alpha/beta hydrolase"/>
    <property type="match status" value="1"/>
</dbReference>
<dbReference type="PANTHER" id="PTHR45856">
    <property type="entry name" value="ALPHA/BETA-HYDROLASES SUPERFAMILY PROTEIN"/>
    <property type="match status" value="1"/>
</dbReference>